<sequence>MGRFVCITNVRLLVLQIQGARVNIFGPSSRIRRKIASVHDFRACSDFRLSSDRINRVLRLGESDEENMSQSDFEENHISLSVKNVTNKKFNSDQHGQLMVDFEGAYYTIMKARAKISQERPSGQIGIINVI</sequence>
<evidence type="ECO:0000313" key="2">
    <source>
        <dbReference type="Proteomes" id="UP001159363"/>
    </source>
</evidence>
<protein>
    <submittedName>
        <fullName evidence="1">Uncharacterized protein</fullName>
    </submittedName>
</protein>
<evidence type="ECO:0000313" key="1">
    <source>
        <dbReference type="EMBL" id="KAJ8881717.1"/>
    </source>
</evidence>
<organism evidence="1 2">
    <name type="scientific">Dryococelus australis</name>
    <dbReference type="NCBI Taxonomy" id="614101"/>
    <lineage>
        <taxon>Eukaryota</taxon>
        <taxon>Metazoa</taxon>
        <taxon>Ecdysozoa</taxon>
        <taxon>Arthropoda</taxon>
        <taxon>Hexapoda</taxon>
        <taxon>Insecta</taxon>
        <taxon>Pterygota</taxon>
        <taxon>Neoptera</taxon>
        <taxon>Polyneoptera</taxon>
        <taxon>Phasmatodea</taxon>
        <taxon>Verophasmatodea</taxon>
        <taxon>Anareolatae</taxon>
        <taxon>Phasmatidae</taxon>
        <taxon>Eurycanthinae</taxon>
        <taxon>Dryococelus</taxon>
    </lineage>
</organism>
<dbReference type="EMBL" id="JARBHB010000006">
    <property type="protein sequence ID" value="KAJ8881717.1"/>
    <property type="molecule type" value="Genomic_DNA"/>
</dbReference>
<keyword evidence="2" id="KW-1185">Reference proteome</keyword>
<comment type="caution">
    <text evidence="1">The sequence shown here is derived from an EMBL/GenBank/DDBJ whole genome shotgun (WGS) entry which is preliminary data.</text>
</comment>
<dbReference type="Proteomes" id="UP001159363">
    <property type="component" value="Chromosome 5"/>
</dbReference>
<proteinExistence type="predicted"/>
<gene>
    <name evidence="1" type="ORF">PR048_018203</name>
</gene>
<name>A0ABQ9HBM3_9NEOP</name>
<accession>A0ABQ9HBM3</accession>
<reference evidence="1 2" key="1">
    <citation type="submission" date="2023-02" db="EMBL/GenBank/DDBJ databases">
        <title>LHISI_Scaffold_Assembly.</title>
        <authorList>
            <person name="Stuart O.P."/>
            <person name="Cleave R."/>
            <person name="Magrath M.J.L."/>
            <person name="Mikheyev A.S."/>
        </authorList>
    </citation>
    <scope>NUCLEOTIDE SEQUENCE [LARGE SCALE GENOMIC DNA]</scope>
    <source>
        <strain evidence="1">Daus_M_001</strain>
        <tissue evidence="1">Leg muscle</tissue>
    </source>
</reference>